<gene>
    <name evidence="2" type="ordered locus">Os09g0283250</name>
    <name evidence="2" type="ORF">OSNPB_090283250</name>
</gene>
<dbReference type="Proteomes" id="UP000059680">
    <property type="component" value="Chromosome 9"/>
</dbReference>
<evidence type="ECO:0000313" key="3">
    <source>
        <dbReference type="Proteomes" id="UP000059680"/>
    </source>
</evidence>
<evidence type="ECO:0000256" key="1">
    <source>
        <dbReference type="SAM" id="Phobius"/>
    </source>
</evidence>
<name>A0A0P0XJP5_ORYSJ</name>
<dbReference type="EMBL" id="AP014965">
    <property type="protein sequence ID" value="BAT07245.1"/>
    <property type="molecule type" value="Genomic_DNA"/>
</dbReference>
<protein>
    <submittedName>
        <fullName evidence="2">Os09g0283250 protein</fullName>
    </submittedName>
</protein>
<sequence length="108" mass="10909">MDDAEANILASLGRVRLCDLAGADGLPSDGYNVCVSAPVAGAVLGGHRRAVSGRRRPARCISNTWCVLLLASRAIAACVLLLPLVPSLQAPAAGGDGSGRGEAFLAKV</sequence>
<keyword evidence="1" id="KW-1133">Transmembrane helix</keyword>
<keyword evidence="1" id="KW-0812">Transmembrane</keyword>
<accession>A0A0P0XJP5</accession>
<dbReference type="PaxDb" id="39947-A0A0P0XJP5"/>
<reference evidence="2 3" key="2">
    <citation type="journal article" date="2013" name="Plant Cell Physiol.">
        <title>Rice Annotation Project Database (RAP-DB): an integrative and interactive database for rice genomics.</title>
        <authorList>
            <person name="Sakai H."/>
            <person name="Lee S.S."/>
            <person name="Tanaka T."/>
            <person name="Numa H."/>
            <person name="Kim J."/>
            <person name="Kawahara Y."/>
            <person name="Wakimoto H."/>
            <person name="Yang C.C."/>
            <person name="Iwamoto M."/>
            <person name="Abe T."/>
            <person name="Yamada Y."/>
            <person name="Muto A."/>
            <person name="Inokuchi H."/>
            <person name="Ikemura T."/>
            <person name="Matsumoto T."/>
            <person name="Sasaki T."/>
            <person name="Itoh T."/>
        </authorList>
    </citation>
    <scope>NUCLEOTIDE SEQUENCE [LARGE SCALE GENOMIC DNA]</scope>
    <source>
        <strain evidence="3">cv. Nipponbare</strain>
    </source>
</reference>
<dbReference type="AlphaFoldDB" id="A0A0P0XJP5"/>
<organism evidence="2 3">
    <name type="scientific">Oryza sativa subsp. japonica</name>
    <name type="common">Rice</name>
    <dbReference type="NCBI Taxonomy" id="39947"/>
    <lineage>
        <taxon>Eukaryota</taxon>
        <taxon>Viridiplantae</taxon>
        <taxon>Streptophyta</taxon>
        <taxon>Embryophyta</taxon>
        <taxon>Tracheophyta</taxon>
        <taxon>Spermatophyta</taxon>
        <taxon>Magnoliopsida</taxon>
        <taxon>Liliopsida</taxon>
        <taxon>Poales</taxon>
        <taxon>Poaceae</taxon>
        <taxon>BOP clade</taxon>
        <taxon>Oryzoideae</taxon>
        <taxon>Oryzeae</taxon>
        <taxon>Oryzinae</taxon>
        <taxon>Oryza</taxon>
        <taxon>Oryza sativa</taxon>
    </lineage>
</organism>
<feature type="transmembrane region" description="Helical" evidence="1">
    <location>
        <begin position="64"/>
        <end position="85"/>
    </location>
</feature>
<proteinExistence type="predicted"/>
<reference evidence="3" key="1">
    <citation type="journal article" date="2005" name="Nature">
        <title>The map-based sequence of the rice genome.</title>
        <authorList>
            <consortium name="International rice genome sequencing project (IRGSP)"/>
            <person name="Matsumoto T."/>
            <person name="Wu J."/>
            <person name="Kanamori H."/>
            <person name="Katayose Y."/>
            <person name="Fujisawa M."/>
            <person name="Namiki N."/>
            <person name="Mizuno H."/>
            <person name="Yamamoto K."/>
            <person name="Antonio B.A."/>
            <person name="Baba T."/>
            <person name="Sakata K."/>
            <person name="Nagamura Y."/>
            <person name="Aoki H."/>
            <person name="Arikawa K."/>
            <person name="Arita K."/>
            <person name="Bito T."/>
            <person name="Chiden Y."/>
            <person name="Fujitsuka N."/>
            <person name="Fukunaka R."/>
            <person name="Hamada M."/>
            <person name="Harada C."/>
            <person name="Hayashi A."/>
            <person name="Hijishita S."/>
            <person name="Honda M."/>
            <person name="Hosokawa S."/>
            <person name="Ichikawa Y."/>
            <person name="Idonuma A."/>
            <person name="Iijima M."/>
            <person name="Ikeda M."/>
            <person name="Ikeno M."/>
            <person name="Ito K."/>
            <person name="Ito S."/>
            <person name="Ito T."/>
            <person name="Ito Y."/>
            <person name="Ito Y."/>
            <person name="Iwabuchi A."/>
            <person name="Kamiya K."/>
            <person name="Karasawa W."/>
            <person name="Kurita K."/>
            <person name="Katagiri S."/>
            <person name="Kikuta A."/>
            <person name="Kobayashi H."/>
            <person name="Kobayashi N."/>
            <person name="Machita K."/>
            <person name="Maehara T."/>
            <person name="Masukawa M."/>
            <person name="Mizubayashi T."/>
            <person name="Mukai Y."/>
            <person name="Nagasaki H."/>
            <person name="Nagata Y."/>
            <person name="Naito S."/>
            <person name="Nakashima M."/>
            <person name="Nakama Y."/>
            <person name="Nakamichi Y."/>
            <person name="Nakamura M."/>
            <person name="Meguro A."/>
            <person name="Negishi M."/>
            <person name="Ohta I."/>
            <person name="Ohta T."/>
            <person name="Okamoto M."/>
            <person name="Ono N."/>
            <person name="Saji S."/>
            <person name="Sakaguchi M."/>
            <person name="Sakai K."/>
            <person name="Shibata M."/>
            <person name="Shimokawa T."/>
            <person name="Song J."/>
            <person name="Takazaki Y."/>
            <person name="Terasawa K."/>
            <person name="Tsugane M."/>
            <person name="Tsuji K."/>
            <person name="Ueda S."/>
            <person name="Waki K."/>
            <person name="Yamagata H."/>
            <person name="Yamamoto M."/>
            <person name="Yamamoto S."/>
            <person name="Yamane H."/>
            <person name="Yoshiki S."/>
            <person name="Yoshihara R."/>
            <person name="Yukawa K."/>
            <person name="Zhong H."/>
            <person name="Yano M."/>
            <person name="Yuan Q."/>
            <person name="Ouyang S."/>
            <person name="Liu J."/>
            <person name="Jones K.M."/>
            <person name="Gansberger K."/>
            <person name="Moffat K."/>
            <person name="Hill J."/>
            <person name="Bera J."/>
            <person name="Fadrosh D."/>
            <person name="Jin S."/>
            <person name="Johri S."/>
            <person name="Kim M."/>
            <person name="Overton L."/>
            <person name="Reardon M."/>
            <person name="Tsitrin T."/>
            <person name="Vuong H."/>
            <person name="Weaver B."/>
            <person name="Ciecko A."/>
            <person name="Tallon L."/>
            <person name="Jackson J."/>
            <person name="Pai G."/>
            <person name="Aken S.V."/>
            <person name="Utterback T."/>
            <person name="Reidmuller S."/>
            <person name="Feldblyum T."/>
            <person name="Hsiao J."/>
            <person name="Zismann V."/>
            <person name="Iobst S."/>
            <person name="de Vazeille A.R."/>
            <person name="Buell C.R."/>
            <person name="Ying K."/>
            <person name="Li Y."/>
            <person name="Lu T."/>
            <person name="Huang Y."/>
            <person name="Zhao Q."/>
            <person name="Feng Q."/>
            <person name="Zhang L."/>
            <person name="Zhu J."/>
            <person name="Weng Q."/>
            <person name="Mu J."/>
            <person name="Lu Y."/>
            <person name="Fan D."/>
            <person name="Liu Y."/>
            <person name="Guan J."/>
            <person name="Zhang Y."/>
            <person name="Yu S."/>
            <person name="Liu X."/>
            <person name="Zhang Y."/>
            <person name="Hong G."/>
            <person name="Han B."/>
            <person name="Choisne N."/>
            <person name="Demange N."/>
            <person name="Orjeda G."/>
            <person name="Samain S."/>
            <person name="Cattolico L."/>
            <person name="Pelletier E."/>
            <person name="Couloux A."/>
            <person name="Segurens B."/>
            <person name="Wincker P."/>
            <person name="D'Hont A."/>
            <person name="Scarpelli C."/>
            <person name="Weissenbach J."/>
            <person name="Salanoubat M."/>
            <person name="Quetier F."/>
            <person name="Yu Y."/>
            <person name="Kim H.R."/>
            <person name="Rambo T."/>
            <person name="Currie J."/>
            <person name="Collura K."/>
            <person name="Luo M."/>
            <person name="Yang T."/>
            <person name="Ammiraju J.S.S."/>
            <person name="Engler F."/>
            <person name="Soderlund C."/>
            <person name="Wing R.A."/>
            <person name="Palmer L.E."/>
            <person name="de la Bastide M."/>
            <person name="Spiegel L."/>
            <person name="Nascimento L."/>
            <person name="Zutavern T."/>
            <person name="O'Shaughnessy A."/>
            <person name="Dike S."/>
            <person name="Dedhia N."/>
            <person name="Preston R."/>
            <person name="Balija V."/>
            <person name="McCombie W.R."/>
            <person name="Chow T."/>
            <person name="Chen H."/>
            <person name="Chung M."/>
            <person name="Chen C."/>
            <person name="Shaw J."/>
            <person name="Wu H."/>
            <person name="Hsiao K."/>
            <person name="Chao Y."/>
            <person name="Chu M."/>
            <person name="Cheng C."/>
            <person name="Hour A."/>
            <person name="Lee P."/>
            <person name="Lin S."/>
            <person name="Lin Y."/>
            <person name="Liou J."/>
            <person name="Liu S."/>
            <person name="Hsing Y."/>
            <person name="Raghuvanshi S."/>
            <person name="Mohanty A."/>
            <person name="Bharti A.K."/>
            <person name="Gaur A."/>
            <person name="Gupta V."/>
            <person name="Kumar D."/>
            <person name="Ravi V."/>
            <person name="Vij S."/>
            <person name="Kapur A."/>
            <person name="Khurana P."/>
            <person name="Khurana P."/>
            <person name="Khurana J.P."/>
            <person name="Tyagi A.K."/>
            <person name="Gaikwad K."/>
            <person name="Singh A."/>
            <person name="Dalal V."/>
            <person name="Srivastava S."/>
            <person name="Dixit A."/>
            <person name="Pal A.K."/>
            <person name="Ghazi I.A."/>
            <person name="Yadav M."/>
            <person name="Pandit A."/>
            <person name="Bhargava A."/>
            <person name="Sureshbabu K."/>
            <person name="Batra K."/>
            <person name="Sharma T.R."/>
            <person name="Mohapatra T."/>
            <person name="Singh N.K."/>
            <person name="Messing J."/>
            <person name="Nelson A.B."/>
            <person name="Fuks G."/>
            <person name="Kavchok S."/>
            <person name="Keizer G."/>
            <person name="Linton E."/>
            <person name="Llaca V."/>
            <person name="Song R."/>
            <person name="Tanyolac B."/>
            <person name="Young S."/>
            <person name="Ho-Il K."/>
            <person name="Hahn J.H."/>
            <person name="Sangsakoo G."/>
            <person name="Vanavichit A."/>
            <person name="de Mattos Luiz.A.T."/>
            <person name="Zimmer P.D."/>
            <person name="Malone G."/>
            <person name="Dellagostin O."/>
            <person name="de Oliveira A.C."/>
            <person name="Bevan M."/>
            <person name="Bancroft I."/>
            <person name="Minx P."/>
            <person name="Cordum H."/>
            <person name="Wilson R."/>
            <person name="Cheng Z."/>
            <person name="Jin W."/>
            <person name="Jiang J."/>
            <person name="Leong S.A."/>
            <person name="Iwama H."/>
            <person name="Gojobori T."/>
            <person name="Itoh T."/>
            <person name="Niimura Y."/>
            <person name="Fujii Y."/>
            <person name="Habara T."/>
            <person name="Sakai H."/>
            <person name="Sato Y."/>
            <person name="Wilson G."/>
            <person name="Kumar K."/>
            <person name="McCouch S."/>
            <person name="Juretic N."/>
            <person name="Hoen D."/>
            <person name="Wright S."/>
            <person name="Bruskiewich R."/>
            <person name="Bureau T."/>
            <person name="Miyao A."/>
            <person name="Hirochika H."/>
            <person name="Nishikawa T."/>
            <person name="Kadowaki K."/>
            <person name="Sugiura M."/>
            <person name="Burr B."/>
            <person name="Sasaki T."/>
        </authorList>
    </citation>
    <scope>NUCLEOTIDE SEQUENCE [LARGE SCALE GENOMIC DNA]</scope>
    <source>
        <strain evidence="3">cv. Nipponbare</strain>
    </source>
</reference>
<keyword evidence="1" id="KW-0472">Membrane</keyword>
<evidence type="ECO:0000313" key="2">
    <source>
        <dbReference type="EMBL" id="BAT07245.1"/>
    </source>
</evidence>
<keyword evidence="3" id="KW-1185">Reference proteome</keyword>
<dbReference type="InParanoid" id="A0A0P0XJP5"/>
<reference evidence="2 3" key="3">
    <citation type="journal article" date="2013" name="Rice">
        <title>Improvement of the Oryza sativa Nipponbare reference genome using next generation sequence and optical map data.</title>
        <authorList>
            <person name="Kawahara Y."/>
            <person name="de la Bastide M."/>
            <person name="Hamilton J.P."/>
            <person name="Kanamori H."/>
            <person name="McCombie W.R."/>
            <person name="Ouyang S."/>
            <person name="Schwartz D.C."/>
            <person name="Tanaka T."/>
            <person name="Wu J."/>
            <person name="Zhou S."/>
            <person name="Childs K.L."/>
            <person name="Davidson R.M."/>
            <person name="Lin H."/>
            <person name="Quesada-Ocampo L."/>
            <person name="Vaillancourt B."/>
            <person name="Sakai H."/>
            <person name="Lee S.S."/>
            <person name="Kim J."/>
            <person name="Numa H."/>
            <person name="Itoh T."/>
            <person name="Buell C.R."/>
            <person name="Matsumoto T."/>
        </authorList>
    </citation>
    <scope>NUCLEOTIDE SEQUENCE [LARGE SCALE GENOMIC DNA]</scope>
    <source>
        <strain evidence="3">cv. Nipponbare</strain>
    </source>
</reference>